<evidence type="ECO:0000256" key="1">
    <source>
        <dbReference type="ARBA" id="ARBA00004141"/>
    </source>
</evidence>
<dbReference type="PANTHER" id="PTHR30520">
    <property type="entry name" value="FORMATE TRANSPORTER-RELATED"/>
    <property type="match status" value="1"/>
</dbReference>
<organism evidence="7 8">
    <name type="scientific">Oceanobacillus sojae</name>
    <dbReference type="NCBI Taxonomy" id="582851"/>
    <lineage>
        <taxon>Bacteria</taxon>
        <taxon>Bacillati</taxon>
        <taxon>Bacillota</taxon>
        <taxon>Bacilli</taxon>
        <taxon>Bacillales</taxon>
        <taxon>Bacillaceae</taxon>
        <taxon>Oceanobacillus</taxon>
    </lineage>
</organism>
<dbReference type="PROSITE" id="PS01006">
    <property type="entry name" value="FORMATE_NITRITE_TP_2"/>
    <property type="match status" value="1"/>
</dbReference>
<dbReference type="RefSeq" id="WP_147210299.1">
    <property type="nucleotide sequence ID" value="NZ_BJYM01000007.1"/>
</dbReference>
<feature type="transmembrane region" description="Helical" evidence="6">
    <location>
        <begin position="57"/>
        <end position="82"/>
    </location>
</feature>
<evidence type="ECO:0000256" key="2">
    <source>
        <dbReference type="ARBA" id="ARBA00022692"/>
    </source>
</evidence>
<dbReference type="Proteomes" id="UP000321558">
    <property type="component" value="Unassembled WGS sequence"/>
</dbReference>
<dbReference type="InterPro" id="IPR023271">
    <property type="entry name" value="Aquaporin-like"/>
</dbReference>
<dbReference type="InterPro" id="IPR000292">
    <property type="entry name" value="For/NO2_transpt"/>
</dbReference>
<keyword evidence="3 6" id="KW-1133">Transmembrane helix</keyword>
<evidence type="ECO:0000256" key="6">
    <source>
        <dbReference type="SAM" id="Phobius"/>
    </source>
</evidence>
<reference evidence="7 8" key="1">
    <citation type="submission" date="2019-07" db="EMBL/GenBank/DDBJ databases">
        <title>Whole genome shotgun sequence of Oceanobacillus sojae NBRC 105379.</title>
        <authorList>
            <person name="Hosoyama A."/>
            <person name="Uohara A."/>
            <person name="Ohji S."/>
            <person name="Ichikawa N."/>
        </authorList>
    </citation>
    <scope>NUCLEOTIDE SEQUENCE [LARGE SCALE GENOMIC DNA]</scope>
    <source>
        <strain evidence="7 8">NBRC 105379</strain>
    </source>
</reference>
<feature type="transmembrane region" description="Helical" evidence="6">
    <location>
        <begin position="182"/>
        <end position="201"/>
    </location>
</feature>
<gene>
    <name evidence="7" type="primary">nirC</name>
    <name evidence="7" type="ORF">OSO01_20630</name>
</gene>
<dbReference type="OrthoDB" id="9786493at2"/>
<sequence length="272" mass="29043">MMETITTFGNTAVSKVKQLNHSKSKYLIMTMLAGFFVGLGIILIFTIGGMLAPTGFAGTSIVMGVSFGIALSLVIMAGSDLFTGNNMIMTIGFLTKKTKILDVLRIWVFSYFGNFAGAIIVAGLFFYSGLATGGTADFIISSAGAKMNGAFMELFVRGILCNILVCLAVWCSVKLKDETAKLIMIFWCLFAFITSGFEHSVANMTVLTTALMIPHPETISLAGLAANLIPVSLGNIVGGAVFIGAAYWYGITQKNSHVQSESAVDQKFKKEA</sequence>
<dbReference type="Pfam" id="PF01226">
    <property type="entry name" value="Form_Nir_trans"/>
    <property type="match status" value="1"/>
</dbReference>
<feature type="transmembrane region" description="Helical" evidence="6">
    <location>
        <begin position="103"/>
        <end position="130"/>
    </location>
</feature>
<dbReference type="InterPro" id="IPR024002">
    <property type="entry name" value="For/NO2_transpt_CS"/>
</dbReference>
<keyword evidence="4 6" id="KW-0472">Membrane</keyword>
<name>A0A511ZIQ2_9BACI</name>
<dbReference type="PROSITE" id="PS01005">
    <property type="entry name" value="FORMATE_NITRITE_TP_1"/>
    <property type="match status" value="1"/>
</dbReference>
<feature type="transmembrane region" description="Helical" evidence="6">
    <location>
        <begin position="221"/>
        <end position="249"/>
    </location>
</feature>
<proteinExistence type="inferred from homology"/>
<evidence type="ECO:0000313" key="8">
    <source>
        <dbReference type="Proteomes" id="UP000321558"/>
    </source>
</evidence>
<dbReference type="GO" id="GO:0005886">
    <property type="term" value="C:plasma membrane"/>
    <property type="evidence" value="ECO:0007669"/>
    <property type="project" value="TreeGrafter"/>
</dbReference>
<comment type="caution">
    <text evidence="7">The sequence shown here is derived from an EMBL/GenBank/DDBJ whole genome shotgun (WGS) entry which is preliminary data.</text>
</comment>
<accession>A0A511ZIQ2</accession>
<comment type="subcellular location">
    <subcellularLocation>
        <location evidence="1">Membrane</location>
        <topology evidence="1">Multi-pass membrane protein</topology>
    </subcellularLocation>
</comment>
<dbReference type="PANTHER" id="PTHR30520:SF8">
    <property type="entry name" value="NITRITE TRANSPORTER NIRC"/>
    <property type="match status" value="1"/>
</dbReference>
<evidence type="ECO:0000256" key="4">
    <source>
        <dbReference type="ARBA" id="ARBA00023136"/>
    </source>
</evidence>
<dbReference type="AlphaFoldDB" id="A0A511ZIQ2"/>
<feature type="transmembrane region" description="Helical" evidence="6">
    <location>
        <begin position="26"/>
        <end position="51"/>
    </location>
</feature>
<comment type="similarity">
    <text evidence="5">Belongs to the FNT transporter (TC 1.A.16) family.</text>
</comment>
<dbReference type="Gene3D" id="1.20.1080.10">
    <property type="entry name" value="Glycerol uptake facilitator protein"/>
    <property type="match status" value="1"/>
</dbReference>
<evidence type="ECO:0000256" key="5">
    <source>
        <dbReference type="ARBA" id="ARBA00049660"/>
    </source>
</evidence>
<keyword evidence="2 6" id="KW-0812">Transmembrane</keyword>
<dbReference type="STRING" id="582851.GCA_900162665_01287"/>
<evidence type="ECO:0000313" key="7">
    <source>
        <dbReference type="EMBL" id="GEN87324.1"/>
    </source>
</evidence>
<evidence type="ECO:0000256" key="3">
    <source>
        <dbReference type="ARBA" id="ARBA00022989"/>
    </source>
</evidence>
<feature type="transmembrane region" description="Helical" evidence="6">
    <location>
        <begin position="150"/>
        <end position="170"/>
    </location>
</feature>
<dbReference type="GO" id="GO:0015499">
    <property type="term" value="F:formate transmembrane transporter activity"/>
    <property type="evidence" value="ECO:0007669"/>
    <property type="project" value="TreeGrafter"/>
</dbReference>
<keyword evidence="8" id="KW-1185">Reference proteome</keyword>
<dbReference type="EMBL" id="BJYM01000007">
    <property type="protein sequence ID" value="GEN87324.1"/>
    <property type="molecule type" value="Genomic_DNA"/>
</dbReference>
<protein>
    <submittedName>
        <fullName evidence="7">Transporter</fullName>
    </submittedName>
</protein>